<dbReference type="InParanoid" id="A0A2S8ST84"/>
<evidence type="ECO:0000313" key="1">
    <source>
        <dbReference type="EMBL" id="PQV64012.1"/>
    </source>
</evidence>
<dbReference type="EMBL" id="NIGF01000007">
    <property type="protein sequence ID" value="PQV64012.1"/>
    <property type="molecule type" value="Genomic_DNA"/>
</dbReference>
<proteinExistence type="predicted"/>
<keyword evidence="2" id="KW-1185">Reference proteome</keyword>
<dbReference type="Proteomes" id="UP000237684">
    <property type="component" value="Unassembled WGS sequence"/>
</dbReference>
<dbReference type="RefSeq" id="WP_105483491.1">
    <property type="nucleotide sequence ID" value="NZ_NIGF01000007.1"/>
</dbReference>
<organism evidence="1 2">
    <name type="scientific">Abditibacterium utsteinense</name>
    <dbReference type="NCBI Taxonomy" id="1960156"/>
    <lineage>
        <taxon>Bacteria</taxon>
        <taxon>Pseudomonadati</taxon>
        <taxon>Abditibacteriota</taxon>
        <taxon>Abditibacteriia</taxon>
        <taxon>Abditibacteriales</taxon>
        <taxon>Abditibacteriaceae</taxon>
        <taxon>Abditibacterium</taxon>
    </lineage>
</organism>
<comment type="caution">
    <text evidence="1">The sequence shown here is derived from an EMBL/GenBank/DDBJ whole genome shotgun (WGS) entry which is preliminary data.</text>
</comment>
<sequence>MNYQTVKTHLESAHSILIEHGEELDLHELGSFPVAIARKDWRMATAILEECGASANCEADFWRELLLAARELELPRYIARIEKRAEM</sequence>
<name>A0A2S8ST84_9BACT</name>
<protein>
    <submittedName>
        <fullName evidence="1">Uncharacterized protein</fullName>
    </submittedName>
</protein>
<gene>
    <name evidence="1" type="ORF">B1R32_10737</name>
</gene>
<evidence type="ECO:0000313" key="2">
    <source>
        <dbReference type="Proteomes" id="UP000237684"/>
    </source>
</evidence>
<reference evidence="1 2" key="1">
    <citation type="journal article" date="2018" name="Syst. Appl. Microbiol.">
        <title>Abditibacterium utsteinense sp. nov., the first cultivated member of candidate phylum FBP, isolated from ice-free Antarctic soil samples.</title>
        <authorList>
            <person name="Tahon G."/>
            <person name="Tytgat B."/>
            <person name="Lebbe L."/>
            <person name="Carlier A."/>
            <person name="Willems A."/>
        </authorList>
    </citation>
    <scope>NUCLEOTIDE SEQUENCE [LARGE SCALE GENOMIC DNA]</scope>
    <source>
        <strain evidence="1 2">LMG 29911</strain>
    </source>
</reference>
<dbReference type="AlphaFoldDB" id="A0A2S8ST84"/>
<accession>A0A2S8ST84</accession>